<evidence type="ECO:0000259" key="10">
    <source>
        <dbReference type="PROSITE" id="PS50157"/>
    </source>
</evidence>
<feature type="domain" description="C2H2-type" evidence="10">
    <location>
        <begin position="15"/>
        <end position="42"/>
    </location>
</feature>
<reference evidence="11" key="1">
    <citation type="submission" date="2017-01" db="EMBL/GenBank/DDBJ databases">
        <title>A deep insight into the sialotranscriptome of adult male and female Cluex tarsalis mosquitoes.</title>
        <authorList>
            <person name="Ribeiro J.M."/>
            <person name="Moreira F."/>
            <person name="Bernard K.A."/>
            <person name="Calvo E."/>
        </authorList>
    </citation>
    <scope>NUCLEOTIDE SEQUENCE</scope>
    <source>
        <strain evidence="11">Kern County</strain>
        <tissue evidence="11">Salivary glands</tissue>
    </source>
</reference>
<keyword evidence="7" id="KW-0804">Transcription</keyword>
<sequence>MKTHMNVVHSQDRPYKCHLCHKSFNSETRLRSHVESHSYPMSSGMANEAGGSELSSTCKICNKTFSHPSYLTIHYRVHTGERPYQCKFCTSAFATSGNLKVHMRIHATQKVRPYKCNMCTKSFLHASNSSPEQLQLVAKMRPTSEEFLEIFQIDVTFVKEAALYSQIVPAMLNLQKEMAFPEEDRIDVFCRCYSTRISLDPDNGKVDADGVMLFENLKPAGYVTEDRRMGFSRDLAEYILKKLSLFHAIPIVLRYLKPDVFNTSILKFLVKMDIDAGLNEQTKVRMMEVVRADFVKAGIPGDLSKRLVALIDDCRYQQENLISDDINQYCSMLHNDLWVNNMMIKYDEHGKPAGLKFVDFQLIQMNSIVRDVLFFILTSVSDAKLENTIDNYFKVYFNSLLNDLTNLRCPNLDQYTFESFLEEINHIAPREFYHIVAMLRVVLAKKESIPEQSELDAQLFCNDNLVEDDYFRRLSLVVKIYEKKGWV</sequence>
<dbReference type="GO" id="GO:0008270">
    <property type="term" value="F:zinc ion binding"/>
    <property type="evidence" value="ECO:0007669"/>
    <property type="project" value="UniProtKB-KW"/>
</dbReference>
<name>A0A1Q3FZQ9_CULTA</name>
<feature type="domain" description="C2H2-type" evidence="10">
    <location>
        <begin position="84"/>
        <end position="111"/>
    </location>
</feature>
<dbReference type="PANTHER" id="PTHR11012">
    <property type="entry name" value="PROTEIN KINASE-LIKE DOMAIN-CONTAINING"/>
    <property type="match status" value="1"/>
</dbReference>
<evidence type="ECO:0000256" key="3">
    <source>
        <dbReference type="ARBA" id="ARBA00022737"/>
    </source>
</evidence>
<dbReference type="AlphaFoldDB" id="A0A1Q3FZQ9"/>
<protein>
    <submittedName>
        <fullName evidence="11">Putative juvenile hormone-inducible protein</fullName>
    </submittedName>
</protein>
<dbReference type="SMART" id="SM00355">
    <property type="entry name" value="ZnF_C2H2"/>
    <property type="match status" value="3"/>
</dbReference>
<dbReference type="Pfam" id="PF00096">
    <property type="entry name" value="zf-C2H2"/>
    <property type="match status" value="2"/>
</dbReference>
<dbReference type="PANTHER" id="PTHR11012:SF55">
    <property type="entry name" value="BHLH DOMAIN-CONTAINING PROTEIN"/>
    <property type="match status" value="1"/>
</dbReference>
<evidence type="ECO:0000313" key="11">
    <source>
        <dbReference type="EMBL" id="JAV33010.1"/>
    </source>
</evidence>
<evidence type="ECO:0000256" key="6">
    <source>
        <dbReference type="ARBA" id="ARBA00023015"/>
    </source>
</evidence>
<evidence type="ECO:0000256" key="5">
    <source>
        <dbReference type="ARBA" id="ARBA00022833"/>
    </source>
</evidence>
<dbReference type="FunFam" id="3.30.160.60:FF:000130">
    <property type="entry name" value="Spalt-like transcription factor 4"/>
    <property type="match status" value="1"/>
</dbReference>
<keyword evidence="3" id="KW-0677">Repeat</keyword>
<dbReference type="InterPro" id="IPR011009">
    <property type="entry name" value="Kinase-like_dom_sf"/>
</dbReference>
<dbReference type="SUPFAM" id="SSF57667">
    <property type="entry name" value="beta-beta-alpha zinc fingers"/>
    <property type="match status" value="2"/>
</dbReference>
<evidence type="ECO:0000256" key="1">
    <source>
        <dbReference type="ARBA" id="ARBA00004123"/>
    </source>
</evidence>
<dbReference type="PROSITE" id="PS00028">
    <property type="entry name" value="ZINC_FINGER_C2H2_1"/>
    <property type="match status" value="3"/>
</dbReference>
<dbReference type="InterPro" id="IPR013087">
    <property type="entry name" value="Znf_C2H2_type"/>
</dbReference>
<dbReference type="GO" id="GO:0005634">
    <property type="term" value="C:nucleus"/>
    <property type="evidence" value="ECO:0007669"/>
    <property type="project" value="UniProtKB-SubCell"/>
</dbReference>
<evidence type="ECO:0000256" key="9">
    <source>
        <dbReference type="PROSITE-ProRule" id="PRU00042"/>
    </source>
</evidence>
<keyword evidence="4 9" id="KW-0863">Zinc-finger</keyword>
<evidence type="ECO:0000256" key="7">
    <source>
        <dbReference type="ARBA" id="ARBA00023163"/>
    </source>
</evidence>
<keyword evidence="6" id="KW-0805">Transcription regulation</keyword>
<dbReference type="FunFam" id="3.30.160.60:FF:000060">
    <property type="entry name" value="zinc finger protein 436"/>
    <property type="match status" value="1"/>
</dbReference>
<dbReference type="SMART" id="SM00587">
    <property type="entry name" value="CHK"/>
    <property type="match status" value="1"/>
</dbReference>
<dbReference type="InterPro" id="IPR036236">
    <property type="entry name" value="Znf_C2H2_sf"/>
</dbReference>
<dbReference type="Pfam" id="PF02958">
    <property type="entry name" value="EcKL"/>
    <property type="match status" value="1"/>
</dbReference>
<dbReference type="InterPro" id="IPR015897">
    <property type="entry name" value="CHK_kinase-like"/>
</dbReference>
<evidence type="ECO:0000256" key="2">
    <source>
        <dbReference type="ARBA" id="ARBA00022723"/>
    </source>
</evidence>
<comment type="subcellular location">
    <subcellularLocation>
        <location evidence="1">Nucleus</location>
    </subcellularLocation>
</comment>
<dbReference type="EMBL" id="GFDL01002035">
    <property type="protein sequence ID" value="JAV33010.1"/>
    <property type="molecule type" value="Transcribed_RNA"/>
</dbReference>
<dbReference type="PROSITE" id="PS50157">
    <property type="entry name" value="ZINC_FINGER_C2H2_2"/>
    <property type="match status" value="3"/>
</dbReference>
<keyword evidence="2" id="KW-0479">Metal-binding</keyword>
<accession>A0A1Q3FZQ9</accession>
<evidence type="ECO:0000256" key="8">
    <source>
        <dbReference type="ARBA" id="ARBA00023242"/>
    </source>
</evidence>
<dbReference type="SUPFAM" id="SSF56112">
    <property type="entry name" value="Protein kinase-like (PK-like)"/>
    <property type="match status" value="1"/>
</dbReference>
<keyword evidence="5" id="KW-0862">Zinc</keyword>
<evidence type="ECO:0000256" key="4">
    <source>
        <dbReference type="ARBA" id="ARBA00022771"/>
    </source>
</evidence>
<dbReference type="Pfam" id="PF12874">
    <property type="entry name" value="zf-met"/>
    <property type="match status" value="1"/>
</dbReference>
<dbReference type="Gene3D" id="3.30.160.60">
    <property type="entry name" value="Classic Zinc Finger"/>
    <property type="match status" value="3"/>
</dbReference>
<feature type="domain" description="C2H2-type" evidence="10">
    <location>
        <begin position="56"/>
        <end position="83"/>
    </location>
</feature>
<dbReference type="InterPro" id="IPR004119">
    <property type="entry name" value="EcKL"/>
</dbReference>
<proteinExistence type="predicted"/>
<keyword evidence="8" id="KW-0539">Nucleus</keyword>
<organism evidence="11">
    <name type="scientific">Culex tarsalis</name>
    <name type="common">Encephalitis mosquito</name>
    <dbReference type="NCBI Taxonomy" id="7177"/>
    <lineage>
        <taxon>Eukaryota</taxon>
        <taxon>Metazoa</taxon>
        <taxon>Ecdysozoa</taxon>
        <taxon>Arthropoda</taxon>
        <taxon>Hexapoda</taxon>
        <taxon>Insecta</taxon>
        <taxon>Pterygota</taxon>
        <taxon>Neoptera</taxon>
        <taxon>Endopterygota</taxon>
        <taxon>Diptera</taxon>
        <taxon>Nematocera</taxon>
        <taxon>Culicoidea</taxon>
        <taxon>Culicidae</taxon>
        <taxon>Culicinae</taxon>
        <taxon>Culicini</taxon>
        <taxon>Culex</taxon>
        <taxon>Culex</taxon>
    </lineage>
</organism>